<dbReference type="PANTHER" id="PTHR18895">
    <property type="entry name" value="HEMK METHYLTRANSFERASE"/>
    <property type="match status" value="1"/>
</dbReference>
<dbReference type="GO" id="GO:0102559">
    <property type="term" value="F:peptide chain release factor N(5)-glutamine methyltransferase activity"/>
    <property type="evidence" value="ECO:0007669"/>
    <property type="project" value="UniProtKB-EC"/>
</dbReference>
<evidence type="ECO:0000259" key="6">
    <source>
        <dbReference type="Pfam" id="PF05175"/>
    </source>
</evidence>
<evidence type="ECO:0000256" key="3">
    <source>
        <dbReference type="ARBA" id="ARBA00022679"/>
    </source>
</evidence>
<evidence type="ECO:0000256" key="2">
    <source>
        <dbReference type="ARBA" id="ARBA00022603"/>
    </source>
</evidence>
<dbReference type="PROSITE" id="PS00092">
    <property type="entry name" value="N6_MTASE"/>
    <property type="match status" value="1"/>
</dbReference>
<feature type="domain" description="Methyltransferase small" evidence="6">
    <location>
        <begin position="110"/>
        <end position="190"/>
    </location>
</feature>
<keyword evidence="8" id="KW-1185">Reference proteome</keyword>
<dbReference type="GO" id="GO:0032259">
    <property type="term" value="P:methylation"/>
    <property type="evidence" value="ECO:0007669"/>
    <property type="project" value="UniProtKB-KW"/>
</dbReference>
<dbReference type="KEGG" id="mgj:MGM1_3530"/>
<dbReference type="NCBIfam" id="TIGR00536">
    <property type="entry name" value="hemK_fam"/>
    <property type="match status" value="1"/>
</dbReference>
<evidence type="ECO:0000256" key="1">
    <source>
        <dbReference type="ARBA" id="ARBA00012771"/>
    </source>
</evidence>
<evidence type="ECO:0000313" key="7">
    <source>
        <dbReference type="EMBL" id="AIV03725.1"/>
    </source>
</evidence>
<proteinExistence type="predicted"/>
<keyword evidence="4" id="KW-0949">S-adenosyl-L-methionine</keyword>
<dbReference type="InterPro" id="IPR050320">
    <property type="entry name" value="N5-glutamine_MTase"/>
</dbReference>
<dbReference type="PANTHER" id="PTHR18895:SF74">
    <property type="entry name" value="MTRF1L RELEASE FACTOR GLUTAMINE METHYLTRANSFERASE"/>
    <property type="match status" value="1"/>
</dbReference>
<dbReference type="HOGENOM" id="CLU_018398_3_2_14"/>
<dbReference type="STRING" id="1318617.MGM1_3530"/>
<dbReference type="Pfam" id="PF05175">
    <property type="entry name" value="MTS"/>
    <property type="match status" value="1"/>
</dbReference>
<keyword evidence="2 7" id="KW-0489">Methyltransferase</keyword>
<keyword evidence="3" id="KW-0808">Transferase</keyword>
<dbReference type="InterPro" id="IPR004556">
    <property type="entry name" value="HemK-like"/>
</dbReference>
<dbReference type="GO" id="GO:0003676">
    <property type="term" value="F:nucleic acid binding"/>
    <property type="evidence" value="ECO:0007669"/>
    <property type="project" value="InterPro"/>
</dbReference>
<dbReference type="InterPro" id="IPR002052">
    <property type="entry name" value="DNA_methylase_N6_adenine_CS"/>
</dbReference>
<name>A0A097ST05_9BACT</name>
<comment type="catalytic activity">
    <reaction evidence="5">
        <text>L-glutaminyl-[peptide chain release factor] + S-adenosyl-L-methionine = N(5)-methyl-L-glutaminyl-[peptide chain release factor] + S-adenosyl-L-homocysteine + H(+)</text>
        <dbReference type="Rhea" id="RHEA:42896"/>
        <dbReference type="Rhea" id="RHEA-COMP:10271"/>
        <dbReference type="Rhea" id="RHEA-COMP:10272"/>
        <dbReference type="ChEBI" id="CHEBI:15378"/>
        <dbReference type="ChEBI" id="CHEBI:30011"/>
        <dbReference type="ChEBI" id="CHEBI:57856"/>
        <dbReference type="ChEBI" id="CHEBI:59789"/>
        <dbReference type="ChEBI" id="CHEBI:61891"/>
        <dbReference type="EC" id="2.1.1.297"/>
    </reaction>
</comment>
<dbReference type="InterPro" id="IPR029063">
    <property type="entry name" value="SAM-dependent_MTases_sf"/>
</dbReference>
<evidence type="ECO:0000313" key="8">
    <source>
        <dbReference type="Proteomes" id="UP000030066"/>
    </source>
</evidence>
<dbReference type="SUPFAM" id="SSF53335">
    <property type="entry name" value="S-adenosyl-L-methionine-dependent methyltransferases"/>
    <property type="match status" value="1"/>
</dbReference>
<gene>
    <name evidence="7" type="ORF">MGM1_3530</name>
</gene>
<dbReference type="Proteomes" id="UP000030066">
    <property type="component" value="Chromosome"/>
</dbReference>
<dbReference type="InterPro" id="IPR007848">
    <property type="entry name" value="Small_mtfrase_dom"/>
</dbReference>
<evidence type="ECO:0000256" key="4">
    <source>
        <dbReference type="ARBA" id="ARBA00022691"/>
    </source>
</evidence>
<dbReference type="Gene3D" id="3.40.50.150">
    <property type="entry name" value="Vaccinia Virus protein VP39"/>
    <property type="match status" value="1"/>
</dbReference>
<sequence length="275" mass="32428">MTFLELNKNIKEKYSNKAVNSAIIFYLSSKVKNGKDMLIHLKEEIDFNFSDFNKLLDEYYLDHKPLGQIIHQANFLGNEFIVDPMVHVPRNDTEYWVENLHAFLLLEFNYHELLDLCAGSGNIGISIKKNFPYLNLTSLDIDISAVNNIKKNLKKFHLDANVIHDDLFNWIKTNQKKFDVIVMNPPYVPINELDEELIKYENKISFNNSNDPLAFYKLVVENLKKITNEHFVFACEFGYNQKNELKKIIDHYGYGDYTKFFKDLSNQDRYFIIKK</sequence>
<reference evidence="7 8" key="1">
    <citation type="journal article" date="2014" name="PLoS ONE">
        <title>An emerging Mycoplasma associated with trichomoniasis, vaginal infection and disease.</title>
        <authorList>
            <consortium name="Vaginal Microbiome Consortium"/>
            <person name="Fettweis J.M."/>
            <person name="Serrano M.G."/>
            <person name="Huang B."/>
            <person name="Brooks J.P."/>
            <person name="Glascock A.L."/>
            <person name="Sheth N.U."/>
            <person name="Strauss J.F.III."/>
            <person name="Jefferson K.K."/>
            <person name="Buck G.A."/>
        </authorList>
    </citation>
    <scope>NUCLEOTIDE SEQUENCE [LARGE SCALE GENOMIC DNA]</scope>
    <source>
        <strain evidence="7 8">VCU_M1</strain>
    </source>
</reference>
<accession>A0A097ST05</accession>
<protein>
    <recommendedName>
        <fullName evidence="1">peptide chain release factor N(5)-glutamine methyltransferase</fullName>
        <ecNumber evidence="1">2.1.1.297</ecNumber>
    </recommendedName>
</protein>
<organism evidence="7 8">
    <name type="scientific">Candidatus Malacoplasma girerdii</name>
    <dbReference type="NCBI Taxonomy" id="1318617"/>
    <lineage>
        <taxon>Bacteria</taxon>
        <taxon>Bacillati</taxon>
        <taxon>Mycoplasmatota</taxon>
        <taxon>Mycoplasmoidales</taxon>
        <taxon>Mycoplasmoidaceae</taxon>
        <taxon>Malacoplasma</taxon>
    </lineage>
</organism>
<evidence type="ECO:0000256" key="5">
    <source>
        <dbReference type="ARBA" id="ARBA00048391"/>
    </source>
</evidence>
<dbReference type="eggNOG" id="COG2890">
    <property type="taxonomic scope" value="Bacteria"/>
</dbReference>
<dbReference type="CDD" id="cd02440">
    <property type="entry name" value="AdoMet_MTases"/>
    <property type="match status" value="1"/>
</dbReference>
<dbReference type="AlphaFoldDB" id="A0A097ST05"/>
<dbReference type="EMBL" id="CP007711">
    <property type="protein sequence ID" value="AIV03725.1"/>
    <property type="molecule type" value="Genomic_DNA"/>
</dbReference>
<dbReference type="EC" id="2.1.1.297" evidence="1"/>